<keyword evidence="3 4" id="KW-0408">Iron</keyword>
<dbReference type="Gene3D" id="1.10.760.10">
    <property type="entry name" value="Cytochrome c-like domain"/>
    <property type="match status" value="1"/>
</dbReference>
<keyword evidence="2 4" id="KW-0479">Metal-binding</keyword>
<keyword evidence="5" id="KW-0732">Signal</keyword>
<proteinExistence type="predicted"/>
<evidence type="ECO:0000259" key="6">
    <source>
        <dbReference type="PROSITE" id="PS51007"/>
    </source>
</evidence>
<dbReference type="InterPro" id="IPR051459">
    <property type="entry name" value="Cytochrome_c-type_DH"/>
</dbReference>
<dbReference type="RefSeq" id="WP_114771058.1">
    <property type="nucleotide sequence ID" value="NZ_QQBB01000006.1"/>
</dbReference>
<sequence>MRQMLFGLAAAVAALTGTCAAWGQEAAKRGEYLVSIMDCGGCHTPGIFLGKPDMERFLGGSEVGFQIPGLGIFYPPNLTPDPETGLGQWSEADIIRAVRNGVRPDGRQLAPVMPYQSYSKLTDADAKALAGYLRSLKPVKNQVPAITGASEKPTAPYLAVVMP</sequence>
<evidence type="ECO:0000256" key="3">
    <source>
        <dbReference type="ARBA" id="ARBA00023004"/>
    </source>
</evidence>
<dbReference type="InterPro" id="IPR009056">
    <property type="entry name" value="Cyt_c-like_dom"/>
</dbReference>
<protein>
    <submittedName>
        <fullName evidence="7">Cbb3-type cytochrome c oxidase subunit III</fullName>
    </submittedName>
</protein>
<dbReference type="EMBL" id="QQBB01000006">
    <property type="protein sequence ID" value="RDI57823.1"/>
    <property type="molecule type" value="Genomic_DNA"/>
</dbReference>
<name>A0A370HI28_9HYPH</name>
<feature type="signal peptide" evidence="5">
    <location>
        <begin position="1"/>
        <end position="23"/>
    </location>
</feature>
<keyword evidence="1 4" id="KW-0349">Heme</keyword>
<feature type="domain" description="Cytochrome c" evidence="6">
    <location>
        <begin position="25"/>
        <end position="137"/>
    </location>
</feature>
<dbReference type="GO" id="GO:0009055">
    <property type="term" value="F:electron transfer activity"/>
    <property type="evidence" value="ECO:0007669"/>
    <property type="project" value="InterPro"/>
</dbReference>
<dbReference type="AlphaFoldDB" id="A0A370HI28"/>
<evidence type="ECO:0000256" key="4">
    <source>
        <dbReference type="PROSITE-ProRule" id="PRU00433"/>
    </source>
</evidence>
<accession>A0A370HI28</accession>
<reference evidence="7 8" key="1">
    <citation type="submission" date="2018-07" db="EMBL/GenBank/DDBJ databases">
        <title>Genomic Encyclopedia of Type Strains, Phase IV (KMG-IV): sequencing the most valuable type-strain genomes for metagenomic binning, comparative biology and taxonomic classification.</title>
        <authorList>
            <person name="Goeker M."/>
        </authorList>
    </citation>
    <scope>NUCLEOTIDE SEQUENCE [LARGE SCALE GENOMIC DNA]</scope>
    <source>
        <strain evidence="7 8">DSM 14364</strain>
    </source>
</reference>
<evidence type="ECO:0000256" key="1">
    <source>
        <dbReference type="ARBA" id="ARBA00022617"/>
    </source>
</evidence>
<evidence type="ECO:0000256" key="2">
    <source>
        <dbReference type="ARBA" id="ARBA00022723"/>
    </source>
</evidence>
<evidence type="ECO:0000313" key="8">
    <source>
        <dbReference type="Proteomes" id="UP000254925"/>
    </source>
</evidence>
<dbReference type="PROSITE" id="PS51007">
    <property type="entry name" value="CYTC"/>
    <property type="match status" value="1"/>
</dbReference>
<evidence type="ECO:0000256" key="5">
    <source>
        <dbReference type="SAM" id="SignalP"/>
    </source>
</evidence>
<dbReference type="Pfam" id="PF00034">
    <property type="entry name" value="Cytochrom_C"/>
    <property type="match status" value="1"/>
</dbReference>
<dbReference type="PANTHER" id="PTHR35008:SF4">
    <property type="entry name" value="BLL4482 PROTEIN"/>
    <property type="match status" value="1"/>
</dbReference>
<gene>
    <name evidence="7" type="ORF">DES45_106137</name>
</gene>
<dbReference type="GO" id="GO:0020037">
    <property type="term" value="F:heme binding"/>
    <property type="evidence" value="ECO:0007669"/>
    <property type="project" value="InterPro"/>
</dbReference>
<keyword evidence="8" id="KW-1185">Reference proteome</keyword>
<comment type="caution">
    <text evidence="7">The sequence shown here is derived from an EMBL/GenBank/DDBJ whole genome shotgun (WGS) entry which is preliminary data.</text>
</comment>
<dbReference type="GO" id="GO:0046872">
    <property type="term" value="F:metal ion binding"/>
    <property type="evidence" value="ECO:0007669"/>
    <property type="project" value="UniProtKB-KW"/>
</dbReference>
<organism evidence="7 8">
    <name type="scientific">Microvirga subterranea</name>
    <dbReference type="NCBI Taxonomy" id="186651"/>
    <lineage>
        <taxon>Bacteria</taxon>
        <taxon>Pseudomonadati</taxon>
        <taxon>Pseudomonadota</taxon>
        <taxon>Alphaproteobacteria</taxon>
        <taxon>Hyphomicrobiales</taxon>
        <taxon>Methylobacteriaceae</taxon>
        <taxon>Microvirga</taxon>
    </lineage>
</organism>
<dbReference type="PANTHER" id="PTHR35008">
    <property type="entry name" value="BLL4482 PROTEIN-RELATED"/>
    <property type="match status" value="1"/>
</dbReference>
<dbReference type="Proteomes" id="UP000254925">
    <property type="component" value="Unassembled WGS sequence"/>
</dbReference>
<feature type="chain" id="PRO_5016713593" evidence="5">
    <location>
        <begin position="24"/>
        <end position="163"/>
    </location>
</feature>
<dbReference type="SUPFAM" id="SSF46626">
    <property type="entry name" value="Cytochrome c"/>
    <property type="match status" value="1"/>
</dbReference>
<evidence type="ECO:0000313" key="7">
    <source>
        <dbReference type="EMBL" id="RDI57823.1"/>
    </source>
</evidence>
<dbReference type="InterPro" id="IPR036909">
    <property type="entry name" value="Cyt_c-like_dom_sf"/>
</dbReference>
<dbReference type="OrthoDB" id="9811281at2"/>